<keyword evidence="6" id="KW-1185">Reference proteome</keyword>
<protein>
    <submittedName>
        <fullName evidence="5">Uncharacterized protein</fullName>
    </submittedName>
</protein>
<organism evidence="5 6">
    <name type="scientific">Varroa destructor</name>
    <name type="common">Honeybee mite</name>
    <dbReference type="NCBI Taxonomy" id="109461"/>
    <lineage>
        <taxon>Eukaryota</taxon>
        <taxon>Metazoa</taxon>
        <taxon>Ecdysozoa</taxon>
        <taxon>Arthropoda</taxon>
        <taxon>Chelicerata</taxon>
        <taxon>Arachnida</taxon>
        <taxon>Acari</taxon>
        <taxon>Parasitiformes</taxon>
        <taxon>Mesostigmata</taxon>
        <taxon>Gamasina</taxon>
        <taxon>Dermanyssoidea</taxon>
        <taxon>Varroidae</taxon>
        <taxon>Varroa</taxon>
    </lineage>
</organism>
<dbReference type="OrthoDB" id="6367122at2759"/>
<sequence length="708" mass="81151">MAVASTAPSECPSSLVAPSPLPDVPVTLQSLLELNLAYQDLVQGLINELETILMENEMLQDEAEQILSIQAQNHKITCRAFRFPYFFDEQDRLPPPSEEKVVKDRLGIRNLSLSKKWVAKDLLRLEESVFVSVKRQVVSRLLAKKAKLEEQLETCENSDVNSELLRISEQLNEIQNMRKIDLLRKYRNNERVDWLCIAVIDFAGRRGDRDLELIWENLVWPNISLPQWDNVNLTKMDEMIKNSPSYPPDWEAIAAACNKHVVQCWELYLGQKNQSANILSDGEVWQLYSKLRTRDYVPWLRIGKELNTFSQVRVTRRIEAAACRMRCRWRLEDDVLLLLSIYLYRGMCNWSQVSRCMRTHYTARTAGQAAGRIEYLLGATSLQTAIRHLEKMKASDTRVPLPIRRCKQTMIPWMLSALISVMSKVQMSVFYKDDCVGELQRVSLKVARNIYNLIDSSKRSLAVSDRLDHQISQLLAPQAPLPKPVRFPGGEVIFPLMQSVIEKKILGMDSEPVTAGPSFTVVEKRIEAVAELERAIECGLLMSTTSSLSAAQVFIENLKNEEEPLDPTVISWIEEQIENEPAFADFEKHFNAVFTLPFLMTKIEVPEVKPMVDFDDVNTKKKRKDISFRRKRGSKKPWIKARWDKHRQDKLKAELTEAEVVPVDIDVSVERADEEIISPPESPVNVAEPGDIVFIRVQNFADSSRPKS</sequence>
<dbReference type="PANTHER" id="PTHR46621">
    <property type="entry name" value="SNRNA-ACTIVATING PROTEIN COMPLEX SUBUNIT 4"/>
    <property type="match status" value="1"/>
</dbReference>
<evidence type="ECO:0000256" key="2">
    <source>
        <dbReference type="ARBA" id="ARBA00023125"/>
    </source>
</evidence>
<evidence type="ECO:0000256" key="3">
    <source>
        <dbReference type="ARBA" id="ARBA00023163"/>
    </source>
</evidence>
<proteinExistence type="predicted"/>
<dbReference type="EnsemblMetazoa" id="XM_022791532">
    <property type="protein sequence ID" value="XP_022647267"/>
    <property type="gene ID" value="LOC111244420"/>
</dbReference>
<dbReference type="AlphaFoldDB" id="A0A7M7JJN8"/>
<dbReference type="GO" id="GO:0001006">
    <property type="term" value="F:RNA polymerase III type 3 promoter sequence-specific DNA binding"/>
    <property type="evidence" value="ECO:0007669"/>
    <property type="project" value="TreeGrafter"/>
</dbReference>
<dbReference type="OMA" id="LECELMW"/>
<evidence type="ECO:0000313" key="5">
    <source>
        <dbReference type="EnsemblMetazoa" id="XP_022647264"/>
    </source>
</evidence>
<dbReference type="EnsemblMetazoa" id="XM_022791528">
    <property type="protein sequence ID" value="XP_022647263"/>
    <property type="gene ID" value="LOC111244420"/>
</dbReference>
<keyword evidence="1" id="KW-0805">Transcription regulation</keyword>
<evidence type="ECO:0000256" key="4">
    <source>
        <dbReference type="ARBA" id="ARBA00023242"/>
    </source>
</evidence>
<dbReference type="GO" id="GO:0042796">
    <property type="term" value="P:snRNA transcription by RNA polymerase III"/>
    <property type="evidence" value="ECO:0007669"/>
    <property type="project" value="TreeGrafter"/>
</dbReference>
<dbReference type="RefSeq" id="XP_022647264.1">
    <property type="nucleotide sequence ID" value="XM_022791529.1"/>
</dbReference>
<dbReference type="EnsemblMetazoa" id="XM_022791530">
    <property type="protein sequence ID" value="XP_022647265"/>
    <property type="gene ID" value="LOC111244420"/>
</dbReference>
<name>A0A7M7JJN8_VARDE</name>
<evidence type="ECO:0000256" key="1">
    <source>
        <dbReference type="ARBA" id="ARBA00023015"/>
    </source>
</evidence>
<keyword evidence="3" id="KW-0804">Transcription</keyword>
<dbReference type="Proteomes" id="UP000594260">
    <property type="component" value="Unplaced"/>
</dbReference>
<dbReference type="PANTHER" id="PTHR46621:SF1">
    <property type="entry name" value="SNRNA-ACTIVATING PROTEIN COMPLEX SUBUNIT 4"/>
    <property type="match status" value="1"/>
</dbReference>
<dbReference type="RefSeq" id="XP_022647267.1">
    <property type="nucleotide sequence ID" value="XM_022791532.1"/>
</dbReference>
<evidence type="ECO:0000313" key="6">
    <source>
        <dbReference type="Proteomes" id="UP000594260"/>
    </source>
</evidence>
<dbReference type="RefSeq" id="XP_022647263.1">
    <property type="nucleotide sequence ID" value="XM_022791528.1"/>
</dbReference>
<dbReference type="InterPro" id="IPR051575">
    <property type="entry name" value="Myb-like_DNA-bd"/>
</dbReference>
<keyword evidence="4" id="KW-0539">Nucleus</keyword>
<reference evidence="5" key="1">
    <citation type="submission" date="2021-01" db="UniProtKB">
        <authorList>
            <consortium name="EnsemblMetazoa"/>
        </authorList>
    </citation>
    <scope>IDENTIFICATION</scope>
</reference>
<dbReference type="GO" id="GO:0042795">
    <property type="term" value="P:snRNA transcription by RNA polymerase II"/>
    <property type="evidence" value="ECO:0007669"/>
    <property type="project" value="TreeGrafter"/>
</dbReference>
<dbReference type="GeneID" id="111244420"/>
<dbReference type="GO" id="GO:0000978">
    <property type="term" value="F:RNA polymerase II cis-regulatory region sequence-specific DNA binding"/>
    <property type="evidence" value="ECO:0007669"/>
    <property type="project" value="TreeGrafter"/>
</dbReference>
<keyword evidence="2" id="KW-0238">DNA-binding</keyword>
<dbReference type="InParanoid" id="A0A7M7JJN8"/>
<dbReference type="EnsemblMetazoa" id="XM_022791529">
    <property type="protein sequence ID" value="XP_022647264"/>
    <property type="gene ID" value="LOC111244420"/>
</dbReference>
<dbReference type="RefSeq" id="XP_022647262.1">
    <property type="nucleotide sequence ID" value="XM_022791527.1"/>
</dbReference>
<dbReference type="GO" id="GO:0019185">
    <property type="term" value="C:snRNA-activating protein complex"/>
    <property type="evidence" value="ECO:0007669"/>
    <property type="project" value="TreeGrafter"/>
</dbReference>
<dbReference type="RefSeq" id="XP_022647265.1">
    <property type="nucleotide sequence ID" value="XM_022791530.1"/>
</dbReference>
<dbReference type="KEGG" id="vde:111244420"/>
<dbReference type="EnsemblMetazoa" id="XM_022791527">
    <property type="protein sequence ID" value="XP_022647262"/>
    <property type="gene ID" value="LOC111244420"/>
</dbReference>
<accession>A0A7M7JJN8</accession>